<name>A0A7W6JFP5_9CAUL</name>
<dbReference type="Proteomes" id="UP000529946">
    <property type="component" value="Unassembled WGS sequence"/>
</dbReference>
<evidence type="ECO:0000256" key="1">
    <source>
        <dbReference type="SAM" id="SignalP"/>
    </source>
</evidence>
<keyword evidence="1" id="KW-0732">Signal</keyword>
<reference evidence="2 3" key="1">
    <citation type="submission" date="2020-08" db="EMBL/GenBank/DDBJ databases">
        <title>Genomic Encyclopedia of Type Strains, Phase IV (KMG-IV): sequencing the most valuable type-strain genomes for metagenomic binning, comparative biology and taxonomic classification.</title>
        <authorList>
            <person name="Goeker M."/>
        </authorList>
    </citation>
    <scope>NUCLEOTIDE SEQUENCE [LARGE SCALE GENOMIC DNA]</scope>
    <source>
        <strain evidence="2 3">DSM 23960</strain>
    </source>
</reference>
<protein>
    <submittedName>
        <fullName evidence="2">Uncharacterized protein</fullName>
    </submittedName>
</protein>
<sequence>MTGRVFVFAAAFAVASLVNVTAHNGATPVTAMTRVAANPTCVAACQAAFNAEDQRCRQMDLQGGWRGAVYTPCISYARYVFNNCVAACPA</sequence>
<accession>A0A7W6JFP5</accession>
<comment type="caution">
    <text evidence="2">The sequence shown here is derived from an EMBL/GenBank/DDBJ whole genome shotgun (WGS) entry which is preliminary data.</text>
</comment>
<feature type="signal peptide" evidence="1">
    <location>
        <begin position="1"/>
        <end position="22"/>
    </location>
</feature>
<dbReference type="RefSeq" id="WP_183205608.1">
    <property type="nucleotide sequence ID" value="NZ_BAAAER010000003.1"/>
</dbReference>
<organism evidence="2 3">
    <name type="scientific">Brevundimonas lenta</name>
    <dbReference type="NCBI Taxonomy" id="424796"/>
    <lineage>
        <taxon>Bacteria</taxon>
        <taxon>Pseudomonadati</taxon>
        <taxon>Pseudomonadota</taxon>
        <taxon>Alphaproteobacteria</taxon>
        <taxon>Caulobacterales</taxon>
        <taxon>Caulobacteraceae</taxon>
        <taxon>Brevundimonas</taxon>
    </lineage>
</organism>
<keyword evidence="3" id="KW-1185">Reference proteome</keyword>
<feature type="chain" id="PRO_5030618398" evidence="1">
    <location>
        <begin position="23"/>
        <end position="90"/>
    </location>
</feature>
<evidence type="ECO:0000313" key="3">
    <source>
        <dbReference type="Proteomes" id="UP000529946"/>
    </source>
</evidence>
<evidence type="ECO:0000313" key="2">
    <source>
        <dbReference type="EMBL" id="MBB4084293.1"/>
    </source>
</evidence>
<dbReference type="AlphaFoldDB" id="A0A7W6JFP5"/>
<dbReference type="EMBL" id="JACIDM010000003">
    <property type="protein sequence ID" value="MBB4084293.1"/>
    <property type="molecule type" value="Genomic_DNA"/>
</dbReference>
<gene>
    <name evidence="2" type="ORF">GGR12_003181</name>
</gene>
<proteinExistence type="predicted"/>